<dbReference type="AlphaFoldDB" id="A0A8J9SS84"/>
<gene>
    <name evidence="2" type="ORF">PTTT1_LOCUS12905</name>
</gene>
<dbReference type="SUPFAM" id="SSF47473">
    <property type="entry name" value="EF-hand"/>
    <property type="match status" value="1"/>
</dbReference>
<dbReference type="Pfam" id="PF00036">
    <property type="entry name" value="EF-hand_1"/>
    <property type="match status" value="1"/>
</dbReference>
<accession>A0A8J9SS84</accession>
<dbReference type="EMBL" id="OU594954">
    <property type="protein sequence ID" value="CAG9280317.1"/>
    <property type="molecule type" value="Genomic_DNA"/>
</dbReference>
<dbReference type="InterPro" id="IPR011992">
    <property type="entry name" value="EF-hand-dom_pair"/>
</dbReference>
<sequence length="124" mass="13930">MGAACGKSAGAEVEQEESTLSVMFKRIDKDNKGYISPTDLKEMMKDDKTHFQGKDADHIMAKYGTDNKMNVAEFRQWWNSTYTTYNDDALGKIVEEVNEEISPLEAIPELPEVPHNSNVAISRS</sequence>
<reference evidence="2" key="1">
    <citation type="submission" date="2022-02" db="EMBL/GenBank/DDBJ databases">
        <authorList>
            <person name="Giguere J D."/>
        </authorList>
    </citation>
    <scope>NUCLEOTIDE SEQUENCE</scope>
    <source>
        <strain evidence="2">CCAP 1055/1</strain>
    </source>
</reference>
<dbReference type="Proteomes" id="UP000836788">
    <property type="component" value="Chromosome 13"/>
</dbReference>
<dbReference type="GO" id="GO:0005509">
    <property type="term" value="F:calcium ion binding"/>
    <property type="evidence" value="ECO:0007669"/>
    <property type="project" value="InterPro"/>
</dbReference>
<dbReference type="PROSITE" id="PS50222">
    <property type="entry name" value="EF_HAND_2"/>
    <property type="match status" value="1"/>
</dbReference>
<proteinExistence type="predicted"/>
<dbReference type="InterPro" id="IPR002048">
    <property type="entry name" value="EF_hand_dom"/>
</dbReference>
<organism evidence="2">
    <name type="scientific">Phaeodactylum tricornutum</name>
    <name type="common">Diatom</name>
    <dbReference type="NCBI Taxonomy" id="2850"/>
    <lineage>
        <taxon>Eukaryota</taxon>
        <taxon>Sar</taxon>
        <taxon>Stramenopiles</taxon>
        <taxon>Ochrophyta</taxon>
        <taxon>Bacillariophyta</taxon>
        <taxon>Bacillariophyceae</taxon>
        <taxon>Bacillariophycidae</taxon>
        <taxon>Naviculales</taxon>
        <taxon>Phaeodactylaceae</taxon>
        <taxon>Phaeodactylum</taxon>
    </lineage>
</organism>
<dbReference type="SMART" id="SM00054">
    <property type="entry name" value="EFh"/>
    <property type="match status" value="1"/>
</dbReference>
<evidence type="ECO:0000259" key="1">
    <source>
        <dbReference type="PROSITE" id="PS50222"/>
    </source>
</evidence>
<evidence type="ECO:0000313" key="2">
    <source>
        <dbReference type="EMBL" id="CAG9280317.1"/>
    </source>
</evidence>
<name>A0A8J9SS84_PHATR</name>
<feature type="domain" description="EF-hand" evidence="1">
    <location>
        <begin position="15"/>
        <end position="50"/>
    </location>
</feature>
<protein>
    <recommendedName>
        <fullName evidence="1">EF-hand domain-containing protein</fullName>
    </recommendedName>
</protein>
<dbReference type="Gene3D" id="1.10.238.10">
    <property type="entry name" value="EF-hand"/>
    <property type="match status" value="1"/>
</dbReference>